<organism evidence="1 2">
    <name type="scientific">Adiantum capillus-veneris</name>
    <name type="common">Maidenhair fern</name>
    <dbReference type="NCBI Taxonomy" id="13818"/>
    <lineage>
        <taxon>Eukaryota</taxon>
        <taxon>Viridiplantae</taxon>
        <taxon>Streptophyta</taxon>
        <taxon>Embryophyta</taxon>
        <taxon>Tracheophyta</taxon>
        <taxon>Polypodiopsida</taxon>
        <taxon>Polypodiidae</taxon>
        <taxon>Polypodiales</taxon>
        <taxon>Pteridineae</taxon>
        <taxon>Pteridaceae</taxon>
        <taxon>Vittarioideae</taxon>
        <taxon>Adiantum</taxon>
    </lineage>
</organism>
<proteinExistence type="predicted"/>
<dbReference type="EMBL" id="JABFUD020000003">
    <property type="protein sequence ID" value="KAI5082432.1"/>
    <property type="molecule type" value="Genomic_DNA"/>
</dbReference>
<accession>A0A9D4ZQZ5</accession>
<reference evidence="1" key="1">
    <citation type="submission" date="2021-01" db="EMBL/GenBank/DDBJ databases">
        <title>Adiantum capillus-veneris genome.</title>
        <authorList>
            <person name="Fang Y."/>
            <person name="Liao Q."/>
        </authorList>
    </citation>
    <scope>NUCLEOTIDE SEQUENCE</scope>
    <source>
        <strain evidence="1">H3</strain>
        <tissue evidence="1">Leaf</tissue>
    </source>
</reference>
<gene>
    <name evidence="1" type="ORF">GOP47_0002175</name>
</gene>
<keyword evidence="2" id="KW-1185">Reference proteome</keyword>
<evidence type="ECO:0000313" key="2">
    <source>
        <dbReference type="Proteomes" id="UP000886520"/>
    </source>
</evidence>
<dbReference type="Proteomes" id="UP000886520">
    <property type="component" value="Chromosome 2"/>
</dbReference>
<name>A0A9D4ZQZ5_ADICA</name>
<comment type="caution">
    <text evidence="1">The sequence shown here is derived from an EMBL/GenBank/DDBJ whole genome shotgun (WGS) entry which is preliminary data.</text>
</comment>
<dbReference type="AlphaFoldDB" id="A0A9D4ZQZ5"/>
<evidence type="ECO:0000313" key="1">
    <source>
        <dbReference type="EMBL" id="KAI5082432.1"/>
    </source>
</evidence>
<protein>
    <submittedName>
        <fullName evidence="1">Uncharacterized protein</fullName>
    </submittedName>
</protein>
<sequence>MDSDTSERVEDIAKEHIDKWVDFSQAFIHQTWDGRDLKMEQDVEGTQELLQGNDMLGNDEQIESVPAIKIEAITHGNSRDAKEGCQGTLQLTQAATFNI</sequence>